<reference evidence="3" key="2">
    <citation type="submission" date="2017-12" db="EMBL/GenBank/DDBJ databases">
        <title>Genome sequence of the Bar-tailed Godwit (Limosa lapponica baueri).</title>
        <authorList>
            <person name="Lima N.C.B."/>
            <person name="Parody-Merino A.M."/>
            <person name="Battley P.F."/>
            <person name="Fidler A.E."/>
            <person name="Prosdocimi F."/>
        </authorList>
    </citation>
    <scope>NUCLEOTIDE SEQUENCE [LARGE SCALE GENOMIC DNA]</scope>
</reference>
<dbReference type="AlphaFoldDB" id="A0A2I0USD0"/>
<feature type="region of interest" description="Disordered" evidence="1">
    <location>
        <begin position="94"/>
        <end position="113"/>
    </location>
</feature>
<dbReference type="OrthoDB" id="9367242at2759"/>
<dbReference type="GO" id="GO:0031012">
    <property type="term" value="C:extracellular matrix"/>
    <property type="evidence" value="ECO:0007669"/>
    <property type="project" value="TreeGrafter"/>
</dbReference>
<keyword evidence="3" id="KW-1185">Reference proteome</keyword>
<sequence length="113" mass="12746">MWKRGLTTWEYYKNAVRVCRDEMRKAKDSLELNLARGVKVNKKGFFKYIGGKRKTRENVGLLLNETDVMVTEDAEKAELLNAFFASVFTAQPSGLPDFGGNRESLGEGRLPLG</sequence>
<evidence type="ECO:0000313" key="2">
    <source>
        <dbReference type="EMBL" id="PKU48938.1"/>
    </source>
</evidence>
<proteinExistence type="predicted"/>
<evidence type="ECO:0000256" key="1">
    <source>
        <dbReference type="SAM" id="MobiDB-lite"/>
    </source>
</evidence>
<protein>
    <submittedName>
        <fullName evidence="2">Forkhead box protein o3</fullName>
    </submittedName>
</protein>
<dbReference type="GO" id="GO:0061343">
    <property type="term" value="P:cell adhesion involved in heart morphogenesis"/>
    <property type="evidence" value="ECO:0007669"/>
    <property type="project" value="TreeGrafter"/>
</dbReference>
<evidence type="ECO:0000313" key="3">
    <source>
        <dbReference type="Proteomes" id="UP000233556"/>
    </source>
</evidence>
<accession>A0A2I0USD0</accession>
<organism evidence="2 3">
    <name type="scientific">Limosa lapponica baueri</name>
    <dbReference type="NCBI Taxonomy" id="1758121"/>
    <lineage>
        <taxon>Eukaryota</taxon>
        <taxon>Metazoa</taxon>
        <taxon>Chordata</taxon>
        <taxon>Craniata</taxon>
        <taxon>Vertebrata</taxon>
        <taxon>Euteleostomi</taxon>
        <taxon>Archelosauria</taxon>
        <taxon>Archosauria</taxon>
        <taxon>Dinosauria</taxon>
        <taxon>Saurischia</taxon>
        <taxon>Theropoda</taxon>
        <taxon>Coelurosauria</taxon>
        <taxon>Aves</taxon>
        <taxon>Neognathae</taxon>
        <taxon>Neoaves</taxon>
        <taxon>Charadriiformes</taxon>
        <taxon>Scolopacidae</taxon>
        <taxon>Limosa</taxon>
    </lineage>
</organism>
<dbReference type="GO" id="GO:0007508">
    <property type="term" value="P:larval heart development"/>
    <property type="evidence" value="ECO:0007669"/>
    <property type="project" value="TreeGrafter"/>
</dbReference>
<dbReference type="Proteomes" id="UP000233556">
    <property type="component" value="Unassembled WGS sequence"/>
</dbReference>
<dbReference type="EMBL" id="KZ505644">
    <property type="protein sequence ID" value="PKU48938.1"/>
    <property type="molecule type" value="Genomic_DNA"/>
</dbReference>
<dbReference type="PANTHER" id="PTHR33395:SF22">
    <property type="entry name" value="REVERSE TRANSCRIPTASE DOMAIN-CONTAINING PROTEIN"/>
    <property type="match status" value="1"/>
</dbReference>
<dbReference type="PANTHER" id="PTHR33395">
    <property type="entry name" value="TRANSCRIPTASE, PUTATIVE-RELATED-RELATED"/>
    <property type="match status" value="1"/>
</dbReference>
<reference evidence="3" key="1">
    <citation type="submission" date="2017-11" db="EMBL/GenBank/DDBJ databases">
        <authorList>
            <person name="Lima N.C."/>
            <person name="Parody-Merino A.M."/>
            <person name="Battley P.F."/>
            <person name="Fidler A.E."/>
            <person name="Prosdocimi F."/>
        </authorList>
    </citation>
    <scope>NUCLEOTIDE SEQUENCE [LARGE SCALE GENOMIC DNA]</scope>
</reference>
<gene>
    <name evidence="2" type="ORF">llap_794</name>
</gene>
<name>A0A2I0USD0_LIMLA</name>